<comment type="caution">
    <text evidence="8">The sequence shown here is derived from an EMBL/GenBank/DDBJ whole genome shotgun (WGS) entry which is preliminary data.</text>
</comment>
<evidence type="ECO:0000256" key="2">
    <source>
        <dbReference type="ARBA" id="ARBA00022679"/>
    </source>
</evidence>
<dbReference type="PANTHER" id="PTHR45992">
    <property type="entry name" value="EUKARYOTIC ELONGATION FACTOR 2 KINASE-RELATED"/>
    <property type="match status" value="1"/>
</dbReference>
<dbReference type="GO" id="GO:0004674">
    <property type="term" value="F:protein serine/threonine kinase activity"/>
    <property type="evidence" value="ECO:0007669"/>
    <property type="project" value="UniProtKB-KW"/>
</dbReference>
<evidence type="ECO:0000256" key="6">
    <source>
        <dbReference type="SAM" id="MobiDB-lite"/>
    </source>
</evidence>
<keyword evidence="4 8" id="KW-0418">Kinase</keyword>
<name>A0A9P5TSX3_GYMJU</name>
<feature type="compositionally biased region" description="Basic and acidic residues" evidence="6">
    <location>
        <begin position="421"/>
        <end position="438"/>
    </location>
</feature>
<gene>
    <name evidence="8" type="ORF">CPB84DRAFT_1841970</name>
</gene>
<evidence type="ECO:0000256" key="5">
    <source>
        <dbReference type="ARBA" id="ARBA00022840"/>
    </source>
</evidence>
<dbReference type="Pfam" id="PF02816">
    <property type="entry name" value="Alpha_kinase"/>
    <property type="match status" value="1"/>
</dbReference>
<keyword evidence="1" id="KW-0723">Serine/threonine-protein kinase</keyword>
<evidence type="ECO:0000313" key="8">
    <source>
        <dbReference type="EMBL" id="KAF8911457.1"/>
    </source>
</evidence>
<dbReference type="CDD" id="cd04515">
    <property type="entry name" value="Alpha_kinase"/>
    <property type="match status" value="1"/>
</dbReference>
<dbReference type="EMBL" id="JADNYJ010000004">
    <property type="protein sequence ID" value="KAF8911457.1"/>
    <property type="molecule type" value="Genomic_DNA"/>
</dbReference>
<protein>
    <submittedName>
        <fullName evidence="8">Kinase-like domain-containing protein</fullName>
    </submittedName>
</protein>
<reference evidence="8" key="1">
    <citation type="submission" date="2020-11" db="EMBL/GenBank/DDBJ databases">
        <authorList>
            <consortium name="DOE Joint Genome Institute"/>
            <person name="Ahrendt S."/>
            <person name="Riley R."/>
            <person name="Andreopoulos W."/>
            <person name="LaButti K."/>
            <person name="Pangilinan J."/>
            <person name="Ruiz-duenas F.J."/>
            <person name="Barrasa J.M."/>
            <person name="Sanchez-Garcia M."/>
            <person name="Camarero S."/>
            <person name="Miyauchi S."/>
            <person name="Serrano A."/>
            <person name="Linde D."/>
            <person name="Babiker R."/>
            <person name="Drula E."/>
            <person name="Ayuso-Fernandez I."/>
            <person name="Pacheco R."/>
            <person name="Padilla G."/>
            <person name="Ferreira P."/>
            <person name="Barriuso J."/>
            <person name="Kellner H."/>
            <person name="Castanera R."/>
            <person name="Alfaro M."/>
            <person name="Ramirez L."/>
            <person name="Pisabarro A.G."/>
            <person name="Kuo A."/>
            <person name="Tritt A."/>
            <person name="Lipzen A."/>
            <person name="He G."/>
            <person name="Yan M."/>
            <person name="Ng V."/>
            <person name="Cullen D."/>
            <person name="Martin F."/>
            <person name="Rosso M.-N."/>
            <person name="Henrissat B."/>
            <person name="Hibbett D."/>
            <person name="Martinez A.T."/>
            <person name="Grigoriev I.V."/>
        </authorList>
    </citation>
    <scope>NUCLEOTIDE SEQUENCE</scope>
    <source>
        <strain evidence="8">AH 44721</strain>
    </source>
</reference>
<evidence type="ECO:0000256" key="3">
    <source>
        <dbReference type="ARBA" id="ARBA00022741"/>
    </source>
</evidence>
<dbReference type="GO" id="GO:0005524">
    <property type="term" value="F:ATP binding"/>
    <property type="evidence" value="ECO:0007669"/>
    <property type="project" value="UniProtKB-KW"/>
</dbReference>
<dbReference type="OrthoDB" id="301415at2759"/>
<proteinExistence type="predicted"/>
<feature type="region of interest" description="Disordered" evidence="6">
    <location>
        <begin position="124"/>
        <end position="150"/>
    </location>
</feature>
<keyword evidence="3" id="KW-0547">Nucleotide-binding</keyword>
<accession>A0A9P5TSX3</accession>
<dbReference type="Gene3D" id="3.20.200.10">
    <property type="entry name" value="MHCK/EF2 kinase"/>
    <property type="match status" value="1"/>
</dbReference>
<feature type="domain" description="Alpha-type protein kinase" evidence="7">
    <location>
        <begin position="155"/>
        <end position="374"/>
    </location>
</feature>
<keyword evidence="2" id="KW-0808">Transferase</keyword>
<dbReference type="InterPro" id="IPR051852">
    <property type="entry name" value="Alpha-type_PK"/>
</dbReference>
<sequence>MVSYPDNTSWTEIAESLQIWLDGIYIKQFSHRIQSEDDFTLTFAESKATLSSSGFSPLNGTVGNLWKASTEISGLHVSAKNIKVRKLDLMAFVNFPQKPKESDYEDEDQDLYYSTRYSTHSGKMKQKAIEEVPSDDENIPSRKRRADGAASVQFRNGAQFPEWVEAEERFTIWVHQKKFTSGQMKEAFKMQFDGSFYAAKAFYTLGDFLGTPSPSENLDYLKEEILHLKMIGHALDEFNKQAKKEKISVIDGPKAGFAWLVDSFLDHEKMHKFSGSDIAGHNHDFAGQTCNAFAHWVLEDSGSEFVPSDTQGIVHTVLLKQNIAGPESLTLFNLMSHSKDKMMGLGDNGIMGIKQFCKQHQCNTICKKFGLGTMKALSQALEDDNGIENSKLNIDNPNNCSREEGGNDDDKVNDNIDEQEVVDKEPEAEGYKMSLRSE</sequence>
<dbReference type="SMART" id="SM00811">
    <property type="entry name" value="Alpha_kinase"/>
    <property type="match status" value="1"/>
</dbReference>
<dbReference type="PROSITE" id="PS51158">
    <property type="entry name" value="ALPHA_KINASE"/>
    <property type="match status" value="1"/>
</dbReference>
<feature type="compositionally biased region" description="Polar residues" evidence="6">
    <location>
        <begin position="387"/>
        <end position="400"/>
    </location>
</feature>
<keyword evidence="5" id="KW-0067">ATP-binding</keyword>
<organism evidence="8 9">
    <name type="scientific">Gymnopilus junonius</name>
    <name type="common">Spectacular rustgill mushroom</name>
    <name type="synonym">Gymnopilus spectabilis subsp. junonius</name>
    <dbReference type="NCBI Taxonomy" id="109634"/>
    <lineage>
        <taxon>Eukaryota</taxon>
        <taxon>Fungi</taxon>
        <taxon>Dikarya</taxon>
        <taxon>Basidiomycota</taxon>
        <taxon>Agaricomycotina</taxon>
        <taxon>Agaricomycetes</taxon>
        <taxon>Agaricomycetidae</taxon>
        <taxon>Agaricales</taxon>
        <taxon>Agaricineae</taxon>
        <taxon>Hymenogastraceae</taxon>
        <taxon>Gymnopilus</taxon>
    </lineage>
</organism>
<dbReference type="PANTHER" id="PTHR45992:SF11">
    <property type="entry name" value="ALPHA-TYPE PROTEIN KINASE DOMAIN-CONTAINING PROTEIN"/>
    <property type="match status" value="1"/>
</dbReference>
<evidence type="ECO:0000256" key="4">
    <source>
        <dbReference type="ARBA" id="ARBA00022777"/>
    </source>
</evidence>
<dbReference type="InterPro" id="IPR004166">
    <property type="entry name" value="a-kinase_dom"/>
</dbReference>
<keyword evidence="9" id="KW-1185">Reference proteome</keyword>
<evidence type="ECO:0000259" key="7">
    <source>
        <dbReference type="PROSITE" id="PS51158"/>
    </source>
</evidence>
<evidence type="ECO:0000256" key="1">
    <source>
        <dbReference type="ARBA" id="ARBA00022527"/>
    </source>
</evidence>
<evidence type="ECO:0000313" key="9">
    <source>
        <dbReference type="Proteomes" id="UP000724874"/>
    </source>
</evidence>
<dbReference type="SUPFAM" id="SSF56112">
    <property type="entry name" value="Protein kinase-like (PK-like)"/>
    <property type="match status" value="1"/>
</dbReference>
<dbReference type="AlphaFoldDB" id="A0A9P5TSX3"/>
<feature type="compositionally biased region" description="Basic and acidic residues" evidence="6">
    <location>
        <begin position="401"/>
        <end position="414"/>
    </location>
</feature>
<dbReference type="InterPro" id="IPR011009">
    <property type="entry name" value="Kinase-like_dom_sf"/>
</dbReference>
<feature type="region of interest" description="Disordered" evidence="6">
    <location>
        <begin position="387"/>
        <end position="438"/>
    </location>
</feature>
<dbReference type="Proteomes" id="UP000724874">
    <property type="component" value="Unassembled WGS sequence"/>
</dbReference>